<keyword evidence="1" id="KW-0812">Transmembrane</keyword>
<evidence type="ECO:0000256" key="1">
    <source>
        <dbReference type="SAM" id="Phobius"/>
    </source>
</evidence>
<dbReference type="AlphaFoldDB" id="A0A6G4A3Y5"/>
<name>A0A6G4A3Y5_9BACL</name>
<keyword evidence="1" id="KW-1133">Transmembrane helix</keyword>
<reference evidence="2" key="1">
    <citation type="submission" date="2020-02" db="EMBL/GenBank/DDBJ databases">
        <authorList>
            <person name="Shen X.-R."/>
            <person name="Zhang Y.-X."/>
        </authorList>
    </citation>
    <scope>NUCLEOTIDE SEQUENCE</scope>
    <source>
        <strain evidence="2">SYP-B3998</strain>
    </source>
</reference>
<evidence type="ECO:0000313" key="2">
    <source>
        <dbReference type="EMBL" id="NEW08531.1"/>
    </source>
</evidence>
<organism evidence="2">
    <name type="scientific">Paenibacillus sp. SYP-B3998</name>
    <dbReference type="NCBI Taxonomy" id="2678564"/>
    <lineage>
        <taxon>Bacteria</taxon>
        <taxon>Bacillati</taxon>
        <taxon>Bacillota</taxon>
        <taxon>Bacilli</taxon>
        <taxon>Bacillales</taxon>
        <taxon>Paenibacillaceae</taxon>
        <taxon>Paenibacillus</taxon>
    </lineage>
</organism>
<sequence length="78" mass="8710">MLGGVTVLVVSVAACFASIEMPRLYKKGWRKELYLYVALLTLGVTLSTIIAFKATVRSPLEILVFIYKPINEWVGSLF</sequence>
<gene>
    <name evidence="2" type="ORF">GK047_21260</name>
</gene>
<feature type="transmembrane region" description="Helical" evidence="1">
    <location>
        <begin position="33"/>
        <end position="52"/>
    </location>
</feature>
<dbReference type="RefSeq" id="WP_163951470.1">
    <property type="nucleotide sequence ID" value="NZ_JAAIKC010000009.1"/>
</dbReference>
<protein>
    <submittedName>
        <fullName evidence="2">Uncharacterized protein</fullName>
    </submittedName>
</protein>
<proteinExistence type="predicted"/>
<accession>A0A6G4A3Y5</accession>
<comment type="caution">
    <text evidence="2">The sequence shown here is derived from an EMBL/GenBank/DDBJ whole genome shotgun (WGS) entry which is preliminary data.</text>
</comment>
<keyword evidence="1" id="KW-0472">Membrane</keyword>
<dbReference type="EMBL" id="JAAIKC010000009">
    <property type="protein sequence ID" value="NEW08531.1"/>
    <property type="molecule type" value="Genomic_DNA"/>
</dbReference>